<evidence type="ECO:0000256" key="1">
    <source>
        <dbReference type="ARBA" id="ARBA00004496"/>
    </source>
</evidence>
<dbReference type="OrthoDB" id="10263291at2759"/>
<evidence type="ECO:0000256" key="10">
    <source>
        <dbReference type="ARBA" id="ARBA00023002"/>
    </source>
</evidence>
<dbReference type="GO" id="GO:0055129">
    <property type="term" value="P:L-proline biosynthetic process"/>
    <property type="evidence" value="ECO:0000318"/>
    <property type="project" value="GO_Central"/>
</dbReference>
<dbReference type="Gene3D" id="3.40.50.720">
    <property type="entry name" value="NAD(P)-binding Rossmann-like Domain"/>
    <property type="match status" value="1"/>
</dbReference>
<sequence>MAINVLPDYCSLGFIGPGKMAESIARGVVKSGILPANRICTASHRNKTREDVFQSFGVNIVENNKQVVKNSTIIFISVKPQIVKKVLVELKDDLNDKILVSIAAGIKLKDLQELSGHDRFIRVMPNTPSAVGEAASVMARGDGLEEKDVKYVSDILGAVGKIWEIEEKYFDAVTGLSGSGPAYIYLAIEAMADGAVAAGLTRDLALNLASQTVLGAATMATQSGKHPGQLKDDVTSPAGTTIAGVHELEKGGFRGILMNAVCAAANRSRELSS</sequence>
<dbReference type="PANTHER" id="PTHR11645">
    <property type="entry name" value="PYRROLINE-5-CARBOXYLATE REDUCTASE"/>
    <property type="match status" value="1"/>
</dbReference>
<dbReference type="InterPro" id="IPR008927">
    <property type="entry name" value="6-PGluconate_DH-like_C_sf"/>
</dbReference>
<dbReference type="HAMAP" id="MF_01925">
    <property type="entry name" value="P5C_reductase"/>
    <property type="match status" value="1"/>
</dbReference>
<dbReference type="PANTHER" id="PTHR11645:SF0">
    <property type="entry name" value="PYRROLINE-5-CARBOXYLATE REDUCTASE 3"/>
    <property type="match status" value="1"/>
</dbReference>
<evidence type="ECO:0000256" key="12">
    <source>
        <dbReference type="ARBA" id="ARBA00052690"/>
    </source>
</evidence>
<evidence type="ECO:0000256" key="4">
    <source>
        <dbReference type="ARBA" id="ARBA00012855"/>
    </source>
</evidence>
<dbReference type="Pfam" id="PF14748">
    <property type="entry name" value="P5CR_dimer"/>
    <property type="match status" value="1"/>
</dbReference>
<evidence type="ECO:0000256" key="6">
    <source>
        <dbReference type="ARBA" id="ARBA00022490"/>
    </source>
</evidence>
<comment type="catalytic activity">
    <reaction evidence="12 14">
        <text>L-proline + NADP(+) = (S)-1-pyrroline-5-carboxylate + NADPH + 2 H(+)</text>
        <dbReference type="Rhea" id="RHEA:14109"/>
        <dbReference type="ChEBI" id="CHEBI:15378"/>
        <dbReference type="ChEBI" id="CHEBI:17388"/>
        <dbReference type="ChEBI" id="CHEBI:57783"/>
        <dbReference type="ChEBI" id="CHEBI:58349"/>
        <dbReference type="ChEBI" id="CHEBI:60039"/>
        <dbReference type="EC" id="1.5.1.2"/>
    </reaction>
</comment>
<dbReference type="STRING" id="29655.A0A0K9NJS0"/>
<dbReference type="PIRSF" id="PIRSF000193">
    <property type="entry name" value="Pyrrol-5-carb_rd"/>
    <property type="match status" value="1"/>
</dbReference>
<reference evidence="18" key="1">
    <citation type="journal article" date="2016" name="Nature">
        <title>The genome of the seagrass Zostera marina reveals angiosperm adaptation to the sea.</title>
        <authorList>
            <person name="Olsen J.L."/>
            <person name="Rouze P."/>
            <person name="Verhelst B."/>
            <person name="Lin Y.-C."/>
            <person name="Bayer T."/>
            <person name="Collen J."/>
            <person name="Dattolo E."/>
            <person name="De Paoli E."/>
            <person name="Dittami S."/>
            <person name="Maumus F."/>
            <person name="Michel G."/>
            <person name="Kersting A."/>
            <person name="Lauritano C."/>
            <person name="Lohaus R."/>
            <person name="Toepel M."/>
            <person name="Tonon T."/>
            <person name="Vanneste K."/>
            <person name="Amirebrahimi M."/>
            <person name="Brakel J."/>
            <person name="Bostroem C."/>
            <person name="Chovatia M."/>
            <person name="Grimwood J."/>
            <person name="Jenkins J.W."/>
            <person name="Jueterbock A."/>
            <person name="Mraz A."/>
            <person name="Stam W.T."/>
            <person name="Tice H."/>
            <person name="Bornberg-Bauer E."/>
            <person name="Green P.J."/>
            <person name="Pearson G.A."/>
            <person name="Procaccini G."/>
            <person name="Duarte C.M."/>
            <person name="Schmutz J."/>
            <person name="Reusch T.B.H."/>
            <person name="Van de Peer Y."/>
        </authorList>
    </citation>
    <scope>NUCLEOTIDE SEQUENCE [LARGE SCALE GENOMIC DNA]</scope>
    <source>
        <strain evidence="18">cv. Finnish</strain>
    </source>
</reference>
<evidence type="ECO:0000256" key="8">
    <source>
        <dbReference type="ARBA" id="ARBA00022650"/>
    </source>
</evidence>
<accession>A0A0K9NJS0</accession>
<comment type="subcellular location">
    <subcellularLocation>
        <location evidence="1">Cytoplasm</location>
    </subcellularLocation>
</comment>
<keyword evidence="6" id="KW-0963">Cytoplasm</keyword>
<evidence type="ECO:0000313" key="18">
    <source>
        <dbReference type="Proteomes" id="UP000036987"/>
    </source>
</evidence>
<keyword evidence="18" id="KW-1185">Reference proteome</keyword>
<feature type="binding site" evidence="13">
    <location>
        <begin position="15"/>
        <end position="20"/>
    </location>
    <ligand>
        <name>NADP(+)</name>
        <dbReference type="ChEBI" id="CHEBI:58349"/>
    </ligand>
</feature>
<dbReference type="EMBL" id="LFYR01002110">
    <property type="protein sequence ID" value="KMZ57016.1"/>
    <property type="molecule type" value="Genomic_DNA"/>
</dbReference>
<protein>
    <recommendedName>
        <fullName evidence="5 14">Pyrroline-5-carboxylate reductase</fullName>
        <ecNumber evidence="4 14">1.5.1.2</ecNumber>
    </recommendedName>
</protein>
<evidence type="ECO:0000256" key="7">
    <source>
        <dbReference type="ARBA" id="ARBA00022605"/>
    </source>
</evidence>
<feature type="binding site" evidence="13">
    <location>
        <position position="64"/>
    </location>
    <ligand>
        <name>NADPH</name>
        <dbReference type="ChEBI" id="CHEBI:57783"/>
    </ligand>
</feature>
<comment type="caution">
    <text evidence="17">The sequence shown here is derived from an EMBL/GenBank/DDBJ whole genome shotgun (WGS) entry which is preliminary data.</text>
</comment>
<name>A0A0K9NJS0_ZOSMR</name>
<keyword evidence="8 14" id="KW-0641">Proline biosynthesis</keyword>
<proteinExistence type="inferred from homology"/>
<dbReference type="Proteomes" id="UP000036987">
    <property type="component" value="Unassembled WGS sequence"/>
</dbReference>
<comment type="catalytic activity">
    <reaction evidence="11">
        <text>L-proline + NAD(+) = (S)-1-pyrroline-5-carboxylate + NADH + 2 H(+)</text>
        <dbReference type="Rhea" id="RHEA:14105"/>
        <dbReference type="ChEBI" id="CHEBI:15378"/>
        <dbReference type="ChEBI" id="CHEBI:17388"/>
        <dbReference type="ChEBI" id="CHEBI:57540"/>
        <dbReference type="ChEBI" id="CHEBI:57945"/>
        <dbReference type="ChEBI" id="CHEBI:60039"/>
        <dbReference type="EC" id="1.5.1.2"/>
    </reaction>
</comment>
<gene>
    <name evidence="17" type="ORF">ZOSMA_8G01650</name>
</gene>
<feature type="domain" description="Pyrroline-5-carboxylate reductase catalytic N-terminal" evidence="15">
    <location>
        <begin position="12"/>
        <end position="105"/>
    </location>
</feature>
<evidence type="ECO:0000256" key="5">
    <source>
        <dbReference type="ARBA" id="ARBA00021413"/>
    </source>
</evidence>
<dbReference type="AlphaFoldDB" id="A0A0K9NJS0"/>
<keyword evidence="9 13" id="KW-0521">NADP</keyword>
<dbReference type="Gene3D" id="1.10.3730.10">
    <property type="entry name" value="ProC C-terminal domain-like"/>
    <property type="match status" value="1"/>
</dbReference>
<dbReference type="InterPro" id="IPR053790">
    <property type="entry name" value="P5CR-like_CS"/>
</dbReference>
<dbReference type="InterPro" id="IPR036291">
    <property type="entry name" value="NAD(P)-bd_dom_sf"/>
</dbReference>
<dbReference type="OMA" id="VWAVKPQ"/>
<evidence type="ECO:0000256" key="2">
    <source>
        <dbReference type="ARBA" id="ARBA00005205"/>
    </source>
</evidence>
<keyword evidence="10 14" id="KW-0560">Oxidoreductase</keyword>
<comment type="similarity">
    <text evidence="3 14">Belongs to the pyrroline-5-carboxylate reductase family.</text>
</comment>
<evidence type="ECO:0000256" key="3">
    <source>
        <dbReference type="ARBA" id="ARBA00005525"/>
    </source>
</evidence>
<dbReference type="InterPro" id="IPR000304">
    <property type="entry name" value="Pyrroline-COOH_reductase"/>
</dbReference>
<comment type="pathway">
    <text evidence="2 14">Amino-acid biosynthesis; L-proline biosynthesis; L-proline from L-glutamate 5-semialdehyde: step 1/1.</text>
</comment>
<dbReference type="PROSITE" id="PS00521">
    <property type="entry name" value="P5CR"/>
    <property type="match status" value="1"/>
</dbReference>
<dbReference type="InterPro" id="IPR029036">
    <property type="entry name" value="P5CR_dimer"/>
</dbReference>
<evidence type="ECO:0000256" key="13">
    <source>
        <dbReference type="PIRSR" id="PIRSR000193-1"/>
    </source>
</evidence>
<organism evidence="17 18">
    <name type="scientific">Zostera marina</name>
    <name type="common">Eelgrass</name>
    <dbReference type="NCBI Taxonomy" id="29655"/>
    <lineage>
        <taxon>Eukaryota</taxon>
        <taxon>Viridiplantae</taxon>
        <taxon>Streptophyta</taxon>
        <taxon>Embryophyta</taxon>
        <taxon>Tracheophyta</taxon>
        <taxon>Spermatophyta</taxon>
        <taxon>Magnoliopsida</taxon>
        <taxon>Liliopsida</taxon>
        <taxon>Zosteraceae</taxon>
        <taxon>Zostera</taxon>
    </lineage>
</organism>
<evidence type="ECO:0000256" key="14">
    <source>
        <dbReference type="RuleBase" id="RU003903"/>
    </source>
</evidence>
<evidence type="ECO:0000256" key="11">
    <source>
        <dbReference type="ARBA" id="ARBA00050547"/>
    </source>
</evidence>
<evidence type="ECO:0000259" key="16">
    <source>
        <dbReference type="Pfam" id="PF14748"/>
    </source>
</evidence>
<feature type="domain" description="Pyrroline-5-carboxylate reductase dimerisation" evidence="16">
    <location>
        <begin position="167"/>
        <end position="271"/>
    </location>
</feature>
<evidence type="ECO:0000256" key="9">
    <source>
        <dbReference type="ARBA" id="ARBA00022857"/>
    </source>
</evidence>
<dbReference type="SUPFAM" id="SSF48179">
    <property type="entry name" value="6-phosphogluconate dehydrogenase C-terminal domain-like"/>
    <property type="match status" value="1"/>
</dbReference>
<dbReference type="FunFam" id="3.40.50.720:FF:000190">
    <property type="entry name" value="Pyrroline-5-carboxylate reductase"/>
    <property type="match status" value="1"/>
</dbReference>
<evidence type="ECO:0000259" key="15">
    <source>
        <dbReference type="Pfam" id="PF03807"/>
    </source>
</evidence>
<dbReference type="Pfam" id="PF03807">
    <property type="entry name" value="F420_oxidored"/>
    <property type="match status" value="1"/>
</dbReference>
<dbReference type="UniPathway" id="UPA00098">
    <property type="reaction ID" value="UER00361"/>
</dbReference>
<dbReference type="GO" id="GO:0004735">
    <property type="term" value="F:pyrroline-5-carboxylate reductase activity"/>
    <property type="evidence" value="ECO:0000318"/>
    <property type="project" value="GO_Central"/>
</dbReference>
<evidence type="ECO:0000313" key="17">
    <source>
        <dbReference type="EMBL" id="KMZ57016.1"/>
    </source>
</evidence>
<dbReference type="EC" id="1.5.1.2" evidence="4 14"/>
<keyword evidence="7 14" id="KW-0028">Amino-acid biosynthesis</keyword>
<dbReference type="NCBIfam" id="TIGR00112">
    <property type="entry name" value="proC"/>
    <property type="match status" value="1"/>
</dbReference>
<dbReference type="FunFam" id="1.10.3730.10:FF:000001">
    <property type="entry name" value="Pyrroline-5-carboxylate reductase"/>
    <property type="match status" value="1"/>
</dbReference>
<dbReference type="InterPro" id="IPR028939">
    <property type="entry name" value="P5C_Rdtase_cat_N"/>
</dbReference>
<dbReference type="SUPFAM" id="SSF51735">
    <property type="entry name" value="NAD(P)-binding Rossmann-fold domains"/>
    <property type="match status" value="1"/>
</dbReference>
<dbReference type="GO" id="GO:0005737">
    <property type="term" value="C:cytoplasm"/>
    <property type="evidence" value="ECO:0007669"/>
    <property type="project" value="UniProtKB-SubCell"/>
</dbReference>